<feature type="region of interest" description="Disordered" evidence="1">
    <location>
        <begin position="296"/>
        <end position="322"/>
    </location>
</feature>
<name>A0A7W8ABG9_9ACTN</name>
<reference evidence="2 3" key="1">
    <citation type="submission" date="2020-08" db="EMBL/GenBank/DDBJ databases">
        <title>Genomic Encyclopedia of Type Strains, Phase IV (KMG-IV): sequencing the most valuable type-strain genomes for metagenomic binning, comparative biology and taxonomic classification.</title>
        <authorList>
            <person name="Goeker M."/>
        </authorList>
    </citation>
    <scope>NUCLEOTIDE SEQUENCE [LARGE SCALE GENOMIC DNA]</scope>
    <source>
        <strain evidence="2 3">DSM 45385</strain>
    </source>
</reference>
<evidence type="ECO:0008006" key="4">
    <source>
        <dbReference type="Google" id="ProtNLM"/>
    </source>
</evidence>
<accession>A0A7W8ABG9</accession>
<evidence type="ECO:0000256" key="1">
    <source>
        <dbReference type="SAM" id="MobiDB-lite"/>
    </source>
</evidence>
<dbReference type="Proteomes" id="UP000568380">
    <property type="component" value="Unassembled WGS sequence"/>
</dbReference>
<protein>
    <recommendedName>
        <fullName evidence="4">Band 7 domain-containing protein</fullName>
    </recommendedName>
</protein>
<dbReference type="RefSeq" id="WP_184972012.1">
    <property type="nucleotide sequence ID" value="NZ_JACHIN010000016.1"/>
</dbReference>
<sequence>MTYPIIEERALAPVPRRFLRTRRDLADLPETPPGSVLVFEVAAGYHAFTERRHLRGAEDEVVDAVSVSVVDVRTCSVIAQVPLPSADLAHDFPLRATFTCTVTHPEKIVEQGLKDIGEVLAHYLSADTELLSLGLRYPIEKIYQLRQHVVARVKAHVEVMPPEIDGMTVALARVDLLLPEDVRGHAIDLKTVRREGEVTELKQALENKDVARIEEILCRGTAAGMALGVSRGHVAIGDAVLHQSEAENRRAEYVLEMIKALPQGSLDFLPVNTRMLLEQFGRSVLGPDKATTIVEGAAPPVPPAPLVDGSAPRPLGLEDLDD</sequence>
<keyword evidence="3" id="KW-1185">Reference proteome</keyword>
<dbReference type="EMBL" id="JACHIN010000016">
    <property type="protein sequence ID" value="MBB5083159.1"/>
    <property type="molecule type" value="Genomic_DNA"/>
</dbReference>
<proteinExistence type="predicted"/>
<evidence type="ECO:0000313" key="3">
    <source>
        <dbReference type="Proteomes" id="UP000568380"/>
    </source>
</evidence>
<comment type="caution">
    <text evidence="2">The sequence shown here is derived from an EMBL/GenBank/DDBJ whole genome shotgun (WGS) entry which is preliminary data.</text>
</comment>
<evidence type="ECO:0000313" key="2">
    <source>
        <dbReference type="EMBL" id="MBB5083159.1"/>
    </source>
</evidence>
<dbReference type="AlphaFoldDB" id="A0A7W8ABG9"/>
<gene>
    <name evidence="2" type="ORF">HNR40_008662</name>
</gene>
<organism evidence="2 3">
    <name type="scientific">Nonomuraea endophytica</name>
    <dbReference type="NCBI Taxonomy" id="714136"/>
    <lineage>
        <taxon>Bacteria</taxon>
        <taxon>Bacillati</taxon>
        <taxon>Actinomycetota</taxon>
        <taxon>Actinomycetes</taxon>
        <taxon>Streptosporangiales</taxon>
        <taxon>Streptosporangiaceae</taxon>
        <taxon>Nonomuraea</taxon>
    </lineage>
</organism>